<reference evidence="1 2" key="1">
    <citation type="submission" date="2019-02" db="EMBL/GenBank/DDBJ databases">
        <title>Deep-cultivation of Planctomycetes and their phenomic and genomic characterization uncovers novel biology.</title>
        <authorList>
            <person name="Wiegand S."/>
            <person name="Jogler M."/>
            <person name="Boedeker C."/>
            <person name="Pinto D."/>
            <person name="Vollmers J."/>
            <person name="Rivas-Marin E."/>
            <person name="Kohn T."/>
            <person name="Peeters S.H."/>
            <person name="Heuer A."/>
            <person name="Rast P."/>
            <person name="Oberbeckmann S."/>
            <person name="Bunk B."/>
            <person name="Jeske O."/>
            <person name="Meyerdierks A."/>
            <person name="Storesund J.E."/>
            <person name="Kallscheuer N."/>
            <person name="Luecker S."/>
            <person name="Lage O.M."/>
            <person name="Pohl T."/>
            <person name="Merkel B.J."/>
            <person name="Hornburger P."/>
            <person name="Mueller R.-W."/>
            <person name="Bruemmer F."/>
            <person name="Labrenz M."/>
            <person name="Spormann A.M."/>
            <person name="Op den Camp H."/>
            <person name="Overmann J."/>
            <person name="Amann R."/>
            <person name="Jetten M.S.M."/>
            <person name="Mascher T."/>
            <person name="Medema M.H."/>
            <person name="Devos D.P."/>
            <person name="Kaster A.-K."/>
            <person name="Ovreas L."/>
            <person name="Rohde M."/>
            <person name="Galperin M.Y."/>
            <person name="Jogler C."/>
        </authorList>
    </citation>
    <scope>NUCLEOTIDE SEQUENCE [LARGE SCALE GENOMIC DNA]</scope>
    <source>
        <strain evidence="1 2">Pan181</strain>
    </source>
</reference>
<evidence type="ECO:0000313" key="1">
    <source>
        <dbReference type="EMBL" id="QDU57063.1"/>
    </source>
</evidence>
<name>A0A518AQT4_9BACT</name>
<protein>
    <submittedName>
        <fullName evidence="1">Uncharacterized protein</fullName>
    </submittedName>
</protein>
<proteinExistence type="predicted"/>
<dbReference type="Proteomes" id="UP000315750">
    <property type="component" value="Chromosome"/>
</dbReference>
<sequence length="191" mass="21875">MSRYHDNNTFASDPLELKLDRTRLQRMHPEGLLSRLLGRRRQFIEIIDEHLSFGDSRAAVVLSRVPLRVSAYSDELDCSVVLEFDKTAAKVILDRFPELRVGDRLITVNTYARGDQPVRDLWNGPASYHRYGNFFPVIANFYAVDLAPVAKRTAAIEDAEFRRCEKCAEEYLLINDDRARNGSPFLSSIPL</sequence>
<evidence type="ECO:0000313" key="2">
    <source>
        <dbReference type="Proteomes" id="UP000315750"/>
    </source>
</evidence>
<dbReference type="OrthoDB" id="1936800at2"/>
<keyword evidence="2" id="KW-1185">Reference proteome</keyword>
<dbReference type="RefSeq" id="WP_145247968.1">
    <property type="nucleotide sequence ID" value="NZ_CP036278.1"/>
</dbReference>
<gene>
    <name evidence="1" type="ORF">Pan181_32770</name>
</gene>
<organism evidence="1 2">
    <name type="scientific">Aeoliella mucimassa</name>
    <dbReference type="NCBI Taxonomy" id="2527972"/>
    <lineage>
        <taxon>Bacteria</taxon>
        <taxon>Pseudomonadati</taxon>
        <taxon>Planctomycetota</taxon>
        <taxon>Planctomycetia</taxon>
        <taxon>Pirellulales</taxon>
        <taxon>Lacipirellulaceae</taxon>
        <taxon>Aeoliella</taxon>
    </lineage>
</organism>
<accession>A0A518AQT4</accession>
<dbReference type="KEGG" id="amuc:Pan181_32770"/>
<dbReference type="EMBL" id="CP036278">
    <property type="protein sequence ID" value="QDU57063.1"/>
    <property type="molecule type" value="Genomic_DNA"/>
</dbReference>
<dbReference type="AlphaFoldDB" id="A0A518AQT4"/>